<comment type="catalytic activity">
    <reaction evidence="12 16">
        <text>N(6)-[(R)-dihydrolipoyl]-L-lysyl-[protein] + NAD(+) = N(6)-[(R)-lipoyl]-L-lysyl-[protein] + NADH + H(+)</text>
        <dbReference type="Rhea" id="RHEA:15045"/>
        <dbReference type="Rhea" id="RHEA-COMP:10474"/>
        <dbReference type="Rhea" id="RHEA-COMP:10475"/>
        <dbReference type="ChEBI" id="CHEBI:15378"/>
        <dbReference type="ChEBI" id="CHEBI:57540"/>
        <dbReference type="ChEBI" id="CHEBI:57945"/>
        <dbReference type="ChEBI" id="CHEBI:83099"/>
        <dbReference type="ChEBI" id="CHEBI:83100"/>
        <dbReference type="EC" id="1.8.1.4"/>
    </reaction>
</comment>
<dbReference type="InterPro" id="IPR023753">
    <property type="entry name" value="FAD/NAD-binding_dom"/>
</dbReference>
<dbReference type="InterPro" id="IPR050151">
    <property type="entry name" value="Class-I_Pyr_Nuc-Dis_Oxidored"/>
</dbReference>
<feature type="domain" description="Pyridine nucleotide-disulphide oxidoreductase dimerisation" evidence="17">
    <location>
        <begin position="353"/>
        <end position="461"/>
    </location>
</feature>
<dbReference type="PANTHER" id="PTHR22912">
    <property type="entry name" value="DISULFIDE OXIDOREDUCTASE"/>
    <property type="match status" value="1"/>
</dbReference>
<gene>
    <name evidence="19" type="primary">bfmBC</name>
    <name evidence="19" type="ORF">DNHGIG_05040</name>
</gene>
<feature type="disulfide bond" description="Redox-active" evidence="15">
    <location>
        <begin position="42"/>
        <end position="47"/>
    </location>
</feature>
<dbReference type="PROSITE" id="PS00076">
    <property type="entry name" value="PYRIDINE_REDOX_1"/>
    <property type="match status" value="1"/>
</dbReference>
<evidence type="ECO:0000259" key="17">
    <source>
        <dbReference type="Pfam" id="PF02852"/>
    </source>
</evidence>
<organism evidence="19 20">
    <name type="scientific">Collibacillus ludicampi</name>
    <dbReference type="NCBI Taxonomy" id="2771369"/>
    <lineage>
        <taxon>Bacteria</taxon>
        <taxon>Bacillati</taxon>
        <taxon>Bacillota</taxon>
        <taxon>Bacilli</taxon>
        <taxon>Bacillales</taxon>
        <taxon>Alicyclobacillaceae</taxon>
        <taxon>Collibacillus</taxon>
    </lineage>
</organism>
<comment type="caution">
    <text evidence="19">The sequence shown here is derived from an EMBL/GenBank/DDBJ whole genome shotgun (WGS) entry which is preliminary data.</text>
</comment>
<dbReference type="EMBL" id="BOQE01000001">
    <property type="protein sequence ID" value="GIM44955.1"/>
    <property type="molecule type" value="Genomic_DNA"/>
</dbReference>
<keyword evidence="8 16" id="KW-0560">Oxidoreductase</keyword>
<protein>
    <recommendedName>
        <fullName evidence="4 16">Dihydrolipoyl dehydrogenase</fullName>
        <ecNumber evidence="3 16">1.8.1.4</ecNumber>
    </recommendedName>
</protein>
<dbReference type="InterPro" id="IPR004099">
    <property type="entry name" value="Pyr_nucl-diS_OxRdtase_dimer"/>
</dbReference>
<dbReference type="InterPro" id="IPR016156">
    <property type="entry name" value="FAD/NAD-linked_Rdtase_dimer_sf"/>
</dbReference>
<feature type="binding site" evidence="14">
    <location>
        <position position="116"/>
    </location>
    <ligand>
        <name>FAD</name>
        <dbReference type="ChEBI" id="CHEBI:57692"/>
    </ligand>
</feature>
<dbReference type="InterPro" id="IPR012999">
    <property type="entry name" value="Pyr_OxRdtase_I_AS"/>
</dbReference>
<evidence type="ECO:0000256" key="13">
    <source>
        <dbReference type="PIRSR" id="PIRSR000350-2"/>
    </source>
</evidence>
<dbReference type="PIRSF" id="PIRSF000350">
    <property type="entry name" value="Mercury_reductase_MerA"/>
    <property type="match status" value="1"/>
</dbReference>
<evidence type="ECO:0000256" key="11">
    <source>
        <dbReference type="ARBA" id="ARBA00023284"/>
    </source>
</evidence>
<proteinExistence type="inferred from homology"/>
<evidence type="ECO:0000256" key="9">
    <source>
        <dbReference type="ARBA" id="ARBA00023027"/>
    </source>
</evidence>
<keyword evidence="11 16" id="KW-0676">Redox-active center</keyword>
<dbReference type="RefSeq" id="WP_282198202.1">
    <property type="nucleotide sequence ID" value="NZ_BOQE01000001.1"/>
</dbReference>
<dbReference type="EC" id="1.8.1.4" evidence="3 16"/>
<dbReference type="NCBIfam" id="TIGR01350">
    <property type="entry name" value="lipoamide_DH"/>
    <property type="match status" value="1"/>
</dbReference>
<evidence type="ECO:0000256" key="12">
    <source>
        <dbReference type="ARBA" id="ARBA00049187"/>
    </source>
</evidence>
<dbReference type="InterPro" id="IPR006258">
    <property type="entry name" value="Lipoamide_DH"/>
</dbReference>
<keyword evidence="5" id="KW-0963">Cytoplasm</keyword>
<dbReference type="PRINTS" id="PR00368">
    <property type="entry name" value="FADPNR"/>
</dbReference>
<comment type="subcellular location">
    <subcellularLocation>
        <location evidence="1">Cytoplasm</location>
    </subcellularLocation>
</comment>
<name>A0AAV4LB44_9BACL</name>
<evidence type="ECO:0000256" key="16">
    <source>
        <dbReference type="RuleBase" id="RU003692"/>
    </source>
</evidence>
<dbReference type="PRINTS" id="PR00411">
    <property type="entry name" value="PNDRDTASEI"/>
</dbReference>
<feature type="binding site" evidence="14">
    <location>
        <position position="51"/>
    </location>
    <ligand>
        <name>FAD</name>
        <dbReference type="ChEBI" id="CHEBI:57692"/>
    </ligand>
</feature>
<dbReference type="InterPro" id="IPR036188">
    <property type="entry name" value="FAD/NAD-bd_sf"/>
</dbReference>
<feature type="binding site" evidence="14">
    <location>
        <position position="318"/>
    </location>
    <ligand>
        <name>FAD</name>
        <dbReference type="ChEBI" id="CHEBI:57692"/>
    </ligand>
</feature>
<keyword evidence="9 14" id="KW-0520">NAD</keyword>
<sequence>METYYDLAIIGGGTGGYTAAIRAAKKGLKVLLIEKDKLGGTCLHKGCIPTKTLLECSSLFNKVNSFAKDWGIEIEGSPKISVEKLMERKEGVIHQLYQGIQYLMKKNKIRVEFGFGKIAKHDGTDFFVQVRKEKEVLEFKTSKVIIATGSKPAFPSQLELVRNKVVTSDQMLDMDYIPSSVAILGGGVIGVEFATLFHELGSKVKIIEQQNRLLPFEDEDISKEMERIMKKKKIELLLDSTVNLEGLKILDTGVQIPVIRSGNSEVKVEADLLLVAVGRTNNIKDIGLEQLGIDISQGFVPVNEFLETTTKGLYAIGDITGSYQLAHVAAHQGIIAVDHMIKSEVHPYQPLSVPRCVYSHPQVASIGFTEQEAVQKGLELKVGKFPFKGIGRALTLGNSDGFVKIICDAKTDQIIGVHIIGTDATELIGEAALGMLLQATAWEVSLTIHPHPTLNEIFGEATLAVEGQEING</sequence>
<dbReference type="GO" id="GO:0004148">
    <property type="term" value="F:dihydrolipoyl dehydrogenase (NADH) activity"/>
    <property type="evidence" value="ECO:0007669"/>
    <property type="project" value="UniProtKB-EC"/>
</dbReference>
<dbReference type="GO" id="GO:0005737">
    <property type="term" value="C:cytoplasm"/>
    <property type="evidence" value="ECO:0007669"/>
    <property type="project" value="UniProtKB-SubCell"/>
</dbReference>
<evidence type="ECO:0000313" key="19">
    <source>
        <dbReference type="EMBL" id="GIM44955.1"/>
    </source>
</evidence>
<evidence type="ECO:0000256" key="5">
    <source>
        <dbReference type="ARBA" id="ARBA00022490"/>
    </source>
</evidence>
<feature type="binding site" evidence="14">
    <location>
        <position position="208"/>
    </location>
    <ligand>
        <name>NAD(+)</name>
        <dbReference type="ChEBI" id="CHEBI:57540"/>
    </ligand>
</feature>
<feature type="binding site" evidence="14">
    <location>
        <begin position="185"/>
        <end position="192"/>
    </location>
    <ligand>
        <name>NAD(+)</name>
        <dbReference type="ChEBI" id="CHEBI:57540"/>
    </ligand>
</feature>
<evidence type="ECO:0000256" key="3">
    <source>
        <dbReference type="ARBA" id="ARBA00012608"/>
    </source>
</evidence>
<evidence type="ECO:0000256" key="4">
    <source>
        <dbReference type="ARBA" id="ARBA00016961"/>
    </source>
</evidence>
<dbReference type="AlphaFoldDB" id="A0AAV4LB44"/>
<evidence type="ECO:0000259" key="18">
    <source>
        <dbReference type="Pfam" id="PF07992"/>
    </source>
</evidence>
<evidence type="ECO:0000256" key="1">
    <source>
        <dbReference type="ARBA" id="ARBA00004496"/>
    </source>
</evidence>
<dbReference type="GO" id="GO:0050660">
    <property type="term" value="F:flavin adenine dinucleotide binding"/>
    <property type="evidence" value="ECO:0007669"/>
    <property type="project" value="InterPro"/>
</dbReference>
<dbReference type="Gene3D" id="3.50.50.60">
    <property type="entry name" value="FAD/NAD(P)-binding domain"/>
    <property type="match status" value="2"/>
</dbReference>
<comment type="miscellaneous">
    <text evidence="16">The active site is a redox-active disulfide bond.</text>
</comment>
<dbReference type="InterPro" id="IPR001100">
    <property type="entry name" value="Pyr_nuc-diS_OxRdtase"/>
</dbReference>
<keyword evidence="10" id="KW-1015">Disulfide bond</keyword>
<dbReference type="Proteomes" id="UP001057291">
    <property type="component" value="Unassembled WGS sequence"/>
</dbReference>
<keyword evidence="6 16" id="KW-0285">Flavoprotein</keyword>
<keyword evidence="14" id="KW-0547">Nucleotide-binding</keyword>
<keyword evidence="20" id="KW-1185">Reference proteome</keyword>
<dbReference type="Pfam" id="PF07992">
    <property type="entry name" value="Pyr_redox_2"/>
    <property type="match status" value="1"/>
</dbReference>
<feature type="binding site" evidence="14">
    <location>
        <begin position="148"/>
        <end position="150"/>
    </location>
    <ligand>
        <name>FAD</name>
        <dbReference type="ChEBI" id="CHEBI:57692"/>
    </ligand>
</feature>
<dbReference type="SUPFAM" id="SSF51905">
    <property type="entry name" value="FAD/NAD(P)-binding domain"/>
    <property type="match status" value="1"/>
</dbReference>
<evidence type="ECO:0000256" key="2">
    <source>
        <dbReference type="ARBA" id="ARBA00007532"/>
    </source>
</evidence>
<evidence type="ECO:0000256" key="6">
    <source>
        <dbReference type="ARBA" id="ARBA00022630"/>
    </source>
</evidence>
<keyword evidence="7 14" id="KW-0274">FAD</keyword>
<feature type="domain" description="FAD/NAD(P)-binding" evidence="18">
    <location>
        <begin position="5"/>
        <end position="333"/>
    </location>
</feature>
<reference evidence="19" key="1">
    <citation type="journal article" date="2023" name="Int. J. Syst. Evol. Microbiol.">
        <title>Collibacillus ludicampi gen. nov., sp. nov., a new soil bacterium of the family Alicyclobacillaceae.</title>
        <authorList>
            <person name="Jojima T."/>
            <person name="Ioku Y."/>
            <person name="Fukuta Y."/>
            <person name="Shirasaka N."/>
            <person name="Matsumura Y."/>
            <person name="Mori M."/>
        </authorList>
    </citation>
    <scope>NUCLEOTIDE SEQUENCE</scope>
    <source>
        <strain evidence="19">TP075</strain>
    </source>
</reference>
<accession>A0AAV4LB44</accession>
<dbReference type="Pfam" id="PF02852">
    <property type="entry name" value="Pyr_redox_dim"/>
    <property type="match status" value="1"/>
</dbReference>
<dbReference type="GO" id="GO:0006103">
    <property type="term" value="P:2-oxoglutarate metabolic process"/>
    <property type="evidence" value="ECO:0007669"/>
    <property type="project" value="TreeGrafter"/>
</dbReference>
<evidence type="ECO:0000256" key="15">
    <source>
        <dbReference type="PIRSR" id="PIRSR000350-4"/>
    </source>
</evidence>
<comment type="similarity">
    <text evidence="2 16">Belongs to the class-I pyridine nucleotide-disulfide oxidoreductase family.</text>
</comment>
<evidence type="ECO:0000313" key="20">
    <source>
        <dbReference type="Proteomes" id="UP001057291"/>
    </source>
</evidence>
<evidence type="ECO:0000256" key="8">
    <source>
        <dbReference type="ARBA" id="ARBA00023002"/>
    </source>
</evidence>
<dbReference type="SUPFAM" id="SSF55424">
    <property type="entry name" value="FAD/NAD-linked reductases, dimerisation (C-terminal) domain"/>
    <property type="match status" value="1"/>
</dbReference>
<feature type="active site" description="Proton acceptor" evidence="13">
    <location>
        <position position="451"/>
    </location>
</feature>
<evidence type="ECO:0000256" key="10">
    <source>
        <dbReference type="ARBA" id="ARBA00023157"/>
    </source>
</evidence>
<dbReference type="PANTHER" id="PTHR22912:SF217">
    <property type="entry name" value="DIHYDROLIPOYL DEHYDROGENASE"/>
    <property type="match status" value="1"/>
</dbReference>
<dbReference type="Gene3D" id="3.30.390.30">
    <property type="match status" value="1"/>
</dbReference>
<evidence type="ECO:0000256" key="7">
    <source>
        <dbReference type="ARBA" id="ARBA00022827"/>
    </source>
</evidence>
<evidence type="ECO:0000256" key="14">
    <source>
        <dbReference type="PIRSR" id="PIRSR000350-3"/>
    </source>
</evidence>
<feature type="binding site" evidence="14">
    <location>
        <position position="278"/>
    </location>
    <ligand>
        <name>NAD(+)</name>
        <dbReference type="ChEBI" id="CHEBI:57540"/>
    </ligand>
</feature>
<comment type="cofactor">
    <cofactor evidence="14 16">
        <name>FAD</name>
        <dbReference type="ChEBI" id="CHEBI:57692"/>
    </cofactor>
    <text evidence="14 16">Binds 1 FAD per subunit.</text>
</comment>
<dbReference type="FunFam" id="3.30.390.30:FF:000001">
    <property type="entry name" value="Dihydrolipoyl dehydrogenase"/>
    <property type="match status" value="1"/>
</dbReference>